<sequence>MAAPGMERTGMARTANSLFESEERFAGLVHQRAPNNNSLAGCTTERYTTD</sequence>
<keyword evidence="3" id="KW-1185">Reference proteome</keyword>
<dbReference type="Proteomes" id="UP000001056">
    <property type="component" value="Unassembled WGS sequence"/>
</dbReference>
<evidence type="ECO:0000313" key="3">
    <source>
        <dbReference type="Proteomes" id="UP000001056"/>
    </source>
</evidence>
<dbReference type="VEuPathDB" id="FungiDB:CHGG_01930"/>
<dbReference type="AlphaFoldDB" id="Q2HCX4"/>
<evidence type="ECO:0000313" key="2">
    <source>
        <dbReference type="EMBL" id="EAQ93695.1"/>
    </source>
</evidence>
<name>Q2HCX4_CHAGB</name>
<dbReference type="GeneID" id="4386480"/>
<evidence type="ECO:0000256" key="1">
    <source>
        <dbReference type="SAM" id="MobiDB-lite"/>
    </source>
</evidence>
<dbReference type="InParanoid" id="Q2HCX4"/>
<gene>
    <name evidence="2" type="ORF">CHGG_01930</name>
</gene>
<proteinExistence type="predicted"/>
<reference evidence="3" key="1">
    <citation type="journal article" date="2015" name="Genome Announc.">
        <title>Draft genome sequence of the cellulolytic fungus Chaetomium globosum.</title>
        <authorList>
            <person name="Cuomo C.A."/>
            <person name="Untereiner W.A."/>
            <person name="Ma L.-J."/>
            <person name="Grabherr M."/>
            <person name="Birren B.W."/>
        </authorList>
    </citation>
    <scope>NUCLEOTIDE SEQUENCE [LARGE SCALE GENOMIC DNA]</scope>
    <source>
        <strain evidence="3">ATCC 6205 / CBS 148.51 / DSM 1962 / NBRC 6347 / NRRL 1970</strain>
    </source>
</reference>
<dbReference type="HOGENOM" id="CLU_3124902_0_0_1"/>
<dbReference type="RefSeq" id="XP_001221151.1">
    <property type="nucleotide sequence ID" value="XM_001221150.1"/>
</dbReference>
<accession>Q2HCX4</accession>
<dbReference type="EMBL" id="CH408029">
    <property type="protein sequence ID" value="EAQ93695.1"/>
    <property type="molecule type" value="Genomic_DNA"/>
</dbReference>
<protein>
    <submittedName>
        <fullName evidence="2">Uncharacterized protein</fullName>
    </submittedName>
</protein>
<organism evidence="2 3">
    <name type="scientific">Chaetomium globosum (strain ATCC 6205 / CBS 148.51 / DSM 1962 / NBRC 6347 / NRRL 1970)</name>
    <name type="common">Soil fungus</name>
    <dbReference type="NCBI Taxonomy" id="306901"/>
    <lineage>
        <taxon>Eukaryota</taxon>
        <taxon>Fungi</taxon>
        <taxon>Dikarya</taxon>
        <taxon>Ascomycota</taxon>
        <taxon>Pezizomycotina</taxon>
        <taxon>Sordariomycetes</taxon>
        <taxon>Sordariomycetidae</taxon>
        <taxon>Sordariales</taxon>
        <taxon>Chaetomiaceae</taxon>
        <taxon>Chaetomium</taxon>
    </lineage>
</organism>
<feature type="region of interest" description="Disordered" evidence="1">
    <location>
        <begin position="29"/>
        <end position="50"/>
    </location>
</feature>